<keyword evidence="2 8" id="KW-0489">Methyltransferase</keyword>
<protein>
    <recommendedName>
        <fullName evidence="1">site-specific DNA-methyltransferase (adenine-specific)</fullName>
        <ecNumber evidence="1">2.1.1.72</ecNumber>
    </recommendedName>
</protein>
<evidence type="ECO:0000256" key="1">
    <source>
        <dbReference type="ARBA" id="ARBA00011900"/>
    </source>
</evidence>
<dbReference type="InterPro" id="IPR041635">
    <property type="entry name" value="Type_ISP_LLaBIII_C"/>
</dbReference>
<dbReference type="RefSeq" id="WP_167932652.1">
    <property type="nucleotide sequence ID" value="NZ_JAAVJB010000037.1"/>
</dbReference>
<evidence type="ECO:0000313" key="8">
    <source>
        <dbReference type="EMBL" id="NJP66126.1"/>
    </source>
</evidence>
<dbReference type="PANTHER" id="PTHR33841">
    <property type="entry name" value="DNA METHYLTRANSFERASE YEEA-RELATED"/>
    <property type="match status" value="1"/>
</dbReference>
<dbReference type="EC" id="2.1.1.72" evidence="1"/>
<evidence type="ECO:0000259" key="7">
    <source>
        <dbReference type="Pfam" id="PF18135"/>
    </source>
</evidence>
<dbReference type="SUPFAM" id="SSF53335">
    <property type="entry name" value="S-adenosyl-L-methionine-dependent methyltransferases"/>
    <property type="match status" value="1"/>
</dbReference>
<feature type="domain" description="Type ISP restriction-modification enzyme LLaBIII C-terminal specificity" evidence="7">
    <location>
        <begin position="681"/>
        <end position="1030"/>
    </location>
</feature>
<proteinExistence type="predicted"/>
<name>A0ABX1AKC2_9ACTN</name>
<dbReference type="EMBL" id="JAAVJB010000037">
    <property type="protein sequence ID" value="NJP66126.1"/>
    <property type="molecule type" value="Genomic_DNA"/>
</dbReference>
<comment type="caution">
    <text evidence="8">The sequence shown here is derived from an EMBL/GenBank/DDBJ whole genome shotgun (WGS) entry which is preliminary data.</text>
</comment>
<dbReference type="Pfam" id="PF02384">
    <property type="entry name" value="N6_Mtase"/>
    <property type="match status" value="1"/>
</dbReference>
<sequence length="1096" mass="121886">MRSKLTGEAGPNTGREESLTAPVERLLASMAVRMKVEITLHGQYRVGDVGARPDFAVSVAGRIIGLIELKQPGKGADPMRWPVRSHDRKQWEKIRAFPNLLYTDGYDWSLYRFGERVGPEGRLVGDFAAGRGVIRPADDGFERVVALLLTPSPTVVDSVGELVRRIAGLCALLREEVADRLSREERGEAPESFALLAGNWRDLLFPDARPEEFADRYSQTLTFALLLARLEGIDLGQLSLPEVANRLGKRHSLMGKSLAVLTDEARDDLKGIIGTVIEVVSAVDPDLFKDGSGDTYLHFYEGFLTAYDPELRKKTGTYYTPSAVVGFMVRFTDEVLRERLHLHDGYGDGRVTVVDPAMGTGTFLTSIIDHVAKGYALRHGPGLKVALLRDLAKRLVGLEKQTGPYAVAELRVNHALAAHGTESGEDVPKLLVADTLDDPTVEHQLGRLYEPIARHRRLANEVKAAQRVMVVIGNPPYVRGARSSGVGRWIAEGNPNDRGAILSRFHNGGDGRLAYALDNLYIYFWAWATWKVFDQVTAFGDPEAPSGVVAFVTNAGYLDSEGTQGMRRYLRQAADEGWIIGLSPEGPYSDVGSRAFEGVKREICIAVFVRRGDPDPTRPARIRRLDTPVGHREEKFRWLDDLGIEGHAAGDSWQECPEEWTAPFRASARKEWLGLPDLDCLLPWRSGGNKTNRTWPVSPDRDTLVKRWETLVRAPKEDRAALLKSTRDRQPEKAERPLPGTAPHGPLSDEREPRPRLQRYGRMSFDRQWIIADRRVIDYPRPALWAAHGDRQVYLTELHTASGREGPAVSFTELIPDVHHFKGSEGGRVRPLYRHPTRPEPNVSPRLVGALSEVLGVAVRAEDVFAYIAGIAGHRGYTRYFEDGLRNRGARIPLTRNAQLWGSVVEVGRRTVWLHTHGERFASDADGRPRFLPPQLPVAERPVCRADPSNGGIPETMTYDPDTRTLHLGEHGVIAPVEPEVWEYRIGGAPVLRKWFGYRKRTPDGLQQTALNKVLPQQWTLEWTVDLLRLLNILGLLVALEPEQLRLLEAVATGPLISRDDLRRLGVLPVPASAAKEPPGQGAQPGESQDELPFPG</sequence>
<dbReference type="GO" id="GO:0008168">
    <property type="term" value="F:methyltransferase activity"/>
    <property type="evidence" value="ECO:0007669"/>
    <property type="project" value="UniProtKB-KW"/>
</dbReference>
<dbReference type="InterPro" id="IPR029063">
    <property type="entry name" value="SAM-dependent_MTases_sf"/>
</dbReference>
<feature type="region of interest" description="Disordered" evidence="5">
    <location>
        <begin position="719"/>
        <end position="758"/>
    </location>
</feature>
<comment type="catalytic activity">
    <reaction evidence="4">
        <text>a 2'-deoxyadenosine in DNA + S-adenosyl-L-methionine = an N(6)-methyl-2'-deoxyadenosine in DNA + S-adenosyl-L-homocysteine + H(+)</text>
        <dbReference type="Rhea" id="RHEA:15197"/>
        <dbReference type="Rhea" id="RHEA-COMP:12418"/>
        <dbReference type="Rhea" id="RHEA-COMP:12419"/>
        <dbReference type="ChEBI" id="CHEBI:15378"/>
        <dbReference type="ChEBI" id="CHEBI:57856"/>
        <dbReference type="ChEBI" id="CHEBI:59789"/>
        <dbReference type="ChEBI" id="CHEBI:90615"/>
        <dbReference type="ChEBI" id="CHEBI:90616"/>
        <dbReference type="EC" id="2.1.1.72"/>
    </reaction>
</comment>
<dbReference type="Pfam" id="PF18135">
    <property type="entry name" value="Type_ISP_C"/>
    <property type="match status" value="1"/>
</dbReference>
<evidence type="ECO:0000256" key="2">
    <source>
        <dbReference type="ARBA" id="ARBA00022603"/>
    </source>
</evidence>
<feature type="compositionally biased region" description="Basic and acidic residues" evidence="5">
    <location>
        <begin position="719"/>
        <end position="736"/>
    </location>
</feature>
<dbReference type="InterPro" id="IPR050953">
    <property type="entry name" value="N4_N6_ade-DNA_methylase"/>
</dbReference>
<feature type="domain" description="DNA methylase adenine-specific" evidence="6">
    <location>
        <begin position="294"/>
        <end position="478"/>
    </location>
</feature>
<accession>A0ABX1AKC2</accession>
<dbReference type="Proteomes" id="UP000746503">
    <property type="component" value="Unassembled WGS sequence"/>
</dbReference>
<evidence type="ECO:0000256" key="3">
    <source>
        <dbReference type="ARBA" id="ARBA00022679"/>
    </source>
</evidence>
<feature type="region of interest" description="Disordered" evidence="5">
    <location>
        <begin position="1"/>
        <end position="20"/>
    </location>
</feature>
<reference evidence="8 9" key="1">
    <citation type="submission" date="2020-03" db="EMBL/GenBank/DDBJ databases">
        <title>Draft genome of Streptomyces sp. ventii, isolated from the Axial Seamount in the Pacific Ocean, and resequencing of the two type strains Streptomyces lonarensis strain NCL 716 and Streptomyces bohaiensis strain 11A07.</title>
        <authorList>
            <person name="Loughran R.M."/>
            <person name="Pfannmuller K.M."/>
            <person name="Wasson B.J."/>
            <person name="Deadmond M.C."/>
            <person name="Paddock B.E."/>
            <person name="Koyack M.J."/>
            <person name="Gallegos D.A."/>
            <person name="Mitchell E.A."/>
            <person name="Ushijima B."/>
            <person name="Saw J.H."/>
            <person name="Mcphail K.L."/>
            <person name="Videau P."/>
        </authorList>
    </citation>
    <scope>NUCLEOTIDE SEQUENCE [LARGE SCALE GENOMIC DNA]</scope>
    <source>
        <strain evidence="9">5675061</strain>
    </source>
</reference>
<evidence type="ECO:0000256" key="5">
    <source>
        <dbReference type="SAM" id="MobiDB-lite"/>
    </source>
</evidence>
<dbReference type="PANTHER" id="PTHR33841:SF1">
    <property type="entry name" value="DNA METHYLTRANSFERASE A"/>
    <property type="match status" value="1"/>
</dbReference>
<evidence type="ECO:0000259" key="6">
    <source>
        <dbReference type="Pfam" id="PF02384"/>
    </source>
</evidence>
<keyword evidence="3" id="KW-0808">Transferase</keyword>
<keyword evidence="9" id="KW-1185">Reference proteome</keyword>
<dbReference type="GO" id="GO:0032259">
    <property type="term" value="P:methylation"/>
    <property type="evidence" value="ECO:0007669"/>
    <property type="project" value="UniProtKB-KW"/>
</dbReference>
<evidence type="ECO:0000313" key="9">
    <source>
        <dbReference type="Proteomes" id="UP000746503"/>
    </source>
</evidence>
<feature type="region of interest" description="Disordered" evidence="5">
    <location>
        <begin position="1069"/>
        <end position="1096"/>
    </location>
</feature>
<organism evidence="8 9">
    <name type="scientific">Streptomyces spiramenti</name>
    <dbReference type="NCBI Taxonomy" id="2720606"/>
    <lineage>
        <taxon>Bacteria</taxon>
        <taxon>Bacillati</taxon>
        <taxon>Actinomycetota</taxon>
        <taxon>Actinomycetes</taxon>
        <taxon>Kitasatosporales</taxon>
        <taxon>Streptomycetaceae</taxon>
        <taxon>Streptomyces</taxon>
    </lineage>
</organism>
<dbReference type="InterPro" id="IPR003356">
    <property type="entry name" value="DNA_methylase_A-5"/>
</dbReference>
<dbReference type="PRINTS" id="PR00507">
    <property type="entry name" value="N12N6MTFRASE"/>
</dbReference>
<dbReference type="Gene3D" id="3.40.50.150">
    <property type="entry name" value="Vaccinia Virus protein VP39"/>
    <property type="match status" value="1"/>
</dbReference>
<evidence type="ECO:0000256" key="4">
    <source>
        <dbReference type="ARBA" id="ARBA00047942"/>
    </source>
</evidence>
<gene>
    <name evidence="8" type="ORF">HCJ92_07430</name>
</gene>